<dbReference type="InterPro" id="IPR004685">
    <property type="entry name" value="Brnchd-chn_aa_trnsp_Livcs"/>
</dbReference>
<feature type="transmembrane region" description="Helical" evidence="9">
    <location>
        <begin position="501"/>
        <end position="518"/>
    </location>
</feature>
<keyword evidence="3 9" id="KW-0813">Transport</keyword>
<feature type="transmembrane region" description="Helical" evidence="9">
    <location>
        <begin position="201"/>
        <end position="223"/>
    </location>
</feature>
<dbReference type="GO" id="GO:0015818">
    <property type="term" value="P:isoleucine transport"/>
    <property type="evidence" value="ECO:0007669"/>
    <property type="project" value="TreeGrafter"/>
</dbReference>
<organism evidence="11 12">
    <name type="scientific">Paracoccus aestuariivivens</name>
    <dbReference type="NCBI Taxonomy" id="1820333"/>
    <lineage>
        <taxon>Bacteria</taxon>
        <taxon>Pseudomonadati</taxon>
        <taxon>Pseudomonadota</taxon>
        <taxon>Alphaproteobacteria</taxon>
        <taxon>Rhodobacterales</taxon>
        <taxon>Paracoccaceae</taxon>
        <taxon>Paracoccus</taxon>
    </lineage>
</organism>
<dbReference type="GO" id="GO:0015190">
    <property type="term" value="F:L-leucine transmembrane transporter activity"/>
    <property type="evidence" value="ECO:0007669"/>
    <property type="project" value="TreeGrafter"/>
</dbReference>
<name>A0A6L6JCZ6_9RHOB</name>
<dbReference type="NCBIfam" id="TIGR00796">
    <property type="entry name" value="livcs"/>
    <property type="match status" value="1"/>
</dbReference>
<evidence type="ECO:0000256" key="6">
    <source>
        <dbReference type="ARBA" id="ARBA00022970"/>
    </source>
</evidence>
<keyword evidence="6 9" id="KW-0029">Amino-acid transport</keyword>
<reference evidence="11 12" key="1">
    <citation type="submission" date="2019-11" db="EMBL/GenBank/DDBJ databases">
        <authorList>
            <person name="Dong K."/>
        </authorList>
    </citation>
    <scope>NUCLEOTIDE SEQUENCE [LARGE SCALE GENOMIC DNA]</scope>
    <source>
        <strain evidence="11 12">NBRC 111993</strain>
    </source>
</reference>
<feature type="transmembrane region" description="Helical" evidence="9">
    <location>
        <begin position="89"/>
        <end position="112"/>
    </location>
</feature>
<feature type="transmembrane region" description="Helical" evidence="9">
    <location>
        <begin position="432"/>
        <end position="452"/>
    </location>
</feature>
<keyword evidence="7 9" id="KW-1133">Transmembrane helix</keyword>
<evidence type="ECO:0000256" key="9">
    <source>
        <dbReference type="RuleBase" id="RU362122"/>
    </source>
</evidence>
<protein>
    <recommendedName>
        <fullName evidence="9">Branched-chain amino acid transport system carrier protein</fullName>
    </recommendedName>
</protein>
<dbReference type="GO" id="GO:0015820">
    <property type="term" value="P:L-leucine transport"/>
    <property type="evidence" value="ECO:0007669"/>
    <property type="project" value="TreeGrafter"/>
</dbReference>
<evidence type="ECO:0000256" key="2">
    <source>
        <dbReference type="ARBA" id="ARBA00008540"/>
    </source>
</evidence>
<feature type="compositionally biased region" description="Basic and acidic residues" evidence="10">
    <location>
        <begin position="24"/>
        <end position="37"/>
    </location>
</feature>
<feature type="transmembrane region" description="Helical" evidence="9">
    <location>
        <begin position="277"/>
        <end position="298"/>
    </location>
</feature>
<proteinExistence type="inferred from homology"/>
<keyword evidence="5 9" id="KW-0812">Transmembrane</keyword>
<evidence type="ECO:0000256" key="10">
    <source>
        <dbReference type="SAM" id="MobiDB-lite"/>
    </source>
</evidence>
<comment type="function">
    <text evidence="9">Component of the transport system for branched-chain amino acids.</text>
</comment>
<dbReference type="GO" id="GO:0005886">
    <property type="term" value="C:plasma membrane"/>
    <property type="evidence" value="ECO:0007669"/>
    <property type="project" value="UniProtKB-SubCell"/>
</dbReference>
<dbReference type="Proteomes" id="UP000478183">
    <property type="component" value="Unassembled WGS sequence"/>
</dbReference>
<dbReference type="PANTHER" id="PTHR30588">
    <property type="entry name" value="BRANCHED-CHAIN AMINO ACID TRANSPORT SYSTEM 2 CARRIER PROTEIN"/>
    <property type="match status" value="1"/>
</dbReference>
<feature type="transmembrane region" description="Helical" evidence="9">
    <location>
        <begin position="310"/>
        <end position="330"/>
    </location>
</feature>
<evidence type="ECO:0000256" key="8">
    <source>
        <dbReference type="ARBA" id="ARBA00023136"/>
    </source>
</evidence>
<dbReference type="EMBL" id="WMIE01000010">
    <property type="protein sequence ID" value="MTH79038.1"/>
    <property type="molecule type" value="Genomic_DNA"/>
</dbReference>
<keyword evidence="8 9" id="KW-0472">Membrane</keyword>
<feature type="transmembrane region" description="Helical" evidence="9">
    <location>
        <begin position="235"/>
        <end position="257"/>
    </location>
</feature>
<dbReference type="OrthoDB" id="9783920at2"/>
<comment type="caution">
    <text evidence="11">The sequence shown here is derived from an EMBL/GenBank/DDBJ whole genome shotgun (WGS) entry which is preliminary data.</text>
</comment>
<dbReference type="GO" id="GO:0005304">
    <property type="term" value="F:L-valine transmembrane transporter activity"/>
    <property type="evidence" value="ECO:0007669"/>
    <property type="project" value="TreeGrafter"/>
</dbReference>
<dbReference type="Pfam" id="PF05525">
    <property type="entry name" value="Branch_AA_trans"/>
    <property type="match status" value="1"/>
</dbReference>
<evidence type="ECO:0000313" key="12">
    <source>
        <dbReference type="Proteomes" id="UP000478183"/>
    </source>
</evidence>
<keyword evidence="12" id="KW-1185">Reference proteome</keyword>
<evidence type="ECO:0000256" key="5">
    <source>
        <dbReference type="ARBA" id="ARBA00022692"/>
    </source>
</evidence>
<feature type="transmembrane region" description="Helical" evidence="9">
    <location>
        <begin position="160"/>
        <end position="181"/>
    </location>
</feature>
<comment type="similarity">
    <text evidence="2 9">Belongs to the branched chain amino acid transporter family.</text>
</comment>
<comment type="subcellular location">
    <subcellularLocation>
        <location evidence="9">Cell inner membrane</location>
        <topology evidence="9">Multi-pass membrane protein</topology>
    </subcellularLocation>
    <subcellularLocation>
        <location evidence="1">Cell membrane</location>
        <topology evidence="1">Multi-pass membrane protein</topology>
    </subcellularLocation>
</comment>
<feature type="transmembrane region" description="Helical" evidence="9">
    <location>
        <begin position="403"/>
        <end position="426"/>
    </location>
</feature>
<feature type="region of interest" description="Disordered" evidence="10">
    <location>
        <begin position="1"/>
        <end position="55"/>
    </location>
</feature>
<evidence type="ECO:0000256" key="7">
    <source>
        <dbReference type="ARBA" id="ARBA00022989"/>
    </source>
</evidence>
<feature type="transmembrane region" description="Helical" evidence="9">
    <location>
        <begin position="459"/>
        <end position="481"/>
    </location>
</feature>
<evidence type="ECO:0000256" key="1">
    <source>
        <dbReference type="ARBA" id="ARBA00004651"/>
    </source>
</evidence>
<dbReference type="GO" id="GO:0015188">
    <property type="term" value="F:L-isoleucine transmembrane transporter activity"/>
    <property type="evidence" value="ECO:0007669"/>
    <property type="project" value="TreeGrafter"/>
</dbReference>
<evidence type="ECO:0000256" key="3">
    <source>
        <dbReference type="ARBA" id="ARBA00022448"/>
    </source>
</evidence>
<feature type="transmembrane region" description="Helical" evidence="9">
    <location>
        <begin position="124"/>
        <end position="148"/>
    </location>
</feature>
<evidence type="ECO:0000313" key="11">
    <source>
        <dbReference type="EMBL" id="MTH79038.1"/>
    </source>
</evidence>
<sequence>MHEARPAGGPHHTRSTSRALPRPESARTPDAWTKDSCKTQGKTGKGAFPAAQQRKSAPRTTLGCIRLGCRKQGRVDEVRMSNTIGTRSIYRDCLIVGFAMFAVFFGAGNLIFPPQIGFVAGAGWAKALCGLLLTGMLLPVLTVIALGLCGGSVERLTAPIASWFGSALLFVSLVFLAWMIAVPRTASVAFETGFMTLAPSLNAHICVWIFIPLFFAVTIYFALDRSNVIDRIGRILTPLLLGLLGIIVIWSVLAPLGTPVDTGVAGAAPFGMGLITGYQTGDVFGGLMFGIIFIEAVRDRGYTDKTGFKTVLFGAAVVTFFGLLFVYGGLEYLGATGSGVLGSDVTQANLLTRLVAELAGRFGANALAIAVVLACLTTAVGATAVLAKYIVQWSGGRVSYRAGVWFVSLTSLVQSFGGVDHIVALAEPFFRLFYPAGICIVLLGILSCFFTNDGVWKGATLMAILMGFVDLILSVSGKMGIVVPTHLQAFYDALPLSSVGFAWLVPAIIGGVLGGVWWQIAGMPNVSHVDTF</sequence>
<feature type="transmembrane region" description="Helical" evidence="9">
    <location>
        <begin position="366"/>
        <end position="391"/>
    </location>
</feature>
<gene>
    <name evidence="11" type="primary">brnQ</name>
    <name evidence="11" type="ORF">GL286_15015</name>
</gene>
<dbReference type="AlphaFoldDB" id="A0A6L6JCZ6"/>
<accession>A0A6L6JCZ6</accession>
<evidence type="ECO:0000256" key="4">
    <source>
        <dbReference type="ARBA" id="ARBA00022475"/>
    </source>
</evidence>
<dbReference type="PANTHER" id="PTHR30588:SF0">
    <property type="entry name" value="BRANCHED-CHAIN AMINO ACID PERMEASE BRNQ"/>
    <property type="match status" value="1"/>
</dbReference>
<keyword evidence="4" id="KW-1003">Cell membrane</keyword>